<gene>
    <name evidence="1" type="ORF">OUZ56_009357</name>
</gene>
<evidence type="ECO:0000313" key="2">
    <source>
        <dbReference type="Proteomes" id="UP001234178"/>
    </source>
</evidence>
<sequence>MSLIGRGLEAGEVGGRVKKFDWWKRPDGGHHGFLITHPIILDALGQIPSKKNWKQKGLRKNKQNRRVIASFETCFTRNATILHLQDLDALSVKDTTIHHEANT</sequence>
<evidence type="ECO:0000313" key="1">
    <source>
        <dbReference type="EMBL" id="KAK4023965.1"/>
    </source>
</evidence>
<comment type="caution">
    <text evidence="1">The sequence shown here is derived from an EMBL/GenBank/DDBJ whole genome shotgun (WGS) entry which is preliminary data.</text>
</comment>
<protein>
    <submittedName>
        <fullName evidence="1">Uncharacterized protein</fullName>
    </submittedName>
</protein>
<organism evidence="1 2">
    <name type="scientific">Daphnia magna</name>
    <dbReference type="NCBI Taxonomy" id="35525"/>
    <lineage>
        <taxon>Eukaryota</taxon>
        <taxon>Metazoa</taxon>
        <taxon>Ecdysozoa</taxon>
        <taxon>Arthropoda</taxon>
        <taxon>Crustacea</taxon>
        <taxon>Branchiopoda</taxon>
        <taxon>Diplostraca</taxon>
        <taxon>Cladocera</taxon>
        <taxon>Anomopoda</taxon>
        <taxon>Daphniidae</taxon>
        <taxon>Daphnia</taxon>
    </lineage>
</organism>
<reference evidence="1 2" key="1">
    <citation type="journal article" date="2023" name="Nucleic Acids Res.">
        <title>The hologenome of Daphnia magna reveals possible DNA methylation and microbiome-mediated evolution of the host genome.</title>
        <authorList>
            <person name="Chaturvedi A."/>
            <person name="Li X."/>
            <person name="Dhandapani V."/>
            <person name="Marshall H."/>
            <person name="Kissane S."/>
            <person name="Cuenca-Cambronero M."/>
            <person name="Asole G."/>
            <person name="Calvet F."/>
            <person name="Ruiz-Romero M."/>
            <person name="Marangio P."/>
            <person name="Guigo R."/>
            <person name="Rago D."/>
            <person name="Mirbahai L."/>
            <person name="Eastwood N."/>
            <person name="Colbourne J.K."/>
            <person name="Zhou J."/>
            <person name="Mallon E."/>
            <person name="Orsini L."/>
        </authorList>
    </citation>
    <scope>NUCLEOTIDE SEQUENCE [LARGE SCALE GENOMIC DNA]</scope>
    <source>
        <strain evidence="1">LRV0_1</strain>
    </source>
</reference>
<name>A0ABR0AG06_9CRUS</name>
<dbReference type="Proteomes" id="UP001234178">
    <property type="component" value="Unassembled WGS sequence"/>
</dbReference>
<accession>A0ABR0AG06</accession>
<dbReference type="EMBL" id="JAOYFB010000037">
    <property type="protein sequence ID" value="KAK4023965.1"/>
    <property type="molecule type" value="Genomic_DNA"/>
</dbReference>
<proteinExistence type="predicted"/>
<keyword evidence="2" id="KW-1185">Reference proteome</keyword>